<evidence type="ECO:0000313" key="4">
    <source>
        <dbReference type="Proteomes" id="UP000251241"/>
    </source>
</evidence>
<evidence type="ECO:0000313" key="5">
    <source>
        <dbReference type="Proteomes" id="UP000432350"/>
    </source>
</evidence>
<keyword evidence="1" id="KW-1133">Transmembrane helix</keyword>
<feature type="transmembrane region" description="Helical" evidence="1">
    <location>
        <begin position="150"/>
        <end position="166"/>
    </location>
</feature>
<dbReference type="RefSeq" id="WP_112374218.1">
    <property type="nucleotide sequence ID" value="NZ_CP068086.1"/>
</dbReference>
<dbReference type="AlphaFoldDB" id="A0A2X2IRK9"/>
<dbReference type="EMBL" id="CABWMV010000024">
    <property type="protein sequence ID" value="VXC97965.1"/>
    <property type="molecule type" value="Genomic_DNA"/>
</dbReference>
<reference evidence="2 4" key="1">
    <citation type="submission" date="2018-06" db="EMBL/GenBank/DDBJ databases">
        <authorList>
            <consortium name="Pathogen Informatics"/>
            <person name="Doyle S."/>
        </authorList>
    </citation>
    <scope>NUCLEOTIDE SEQUENCE [LARGE SCALE GENOMIC DNA]</scope>
    <source>
        <strain evidence="2 4">NCTC11343</strain>
    </source>
</reference>
<accession>A0A2X2IRK9</accession>
<feature type="transmembrane region" description="Helical" evidence="1">
    <location>
        <begin position="273"/>
        <end position="294"/>
    </location>
</feature>
<evidence type="ECO:0008006" key="6">
    <source>
        <dbReference type="Google" id="ProtNLM"/>
    </source>
</evidence>
<protein>
    <recommendedName>
        <fullName evidence="6">ABC transporter permease</fullName>
    </recommendedName>
</protein>
<feature type="transmembrane region" description="Helical" evidence="1">
    <location>
        <begin position="21"/>
        <end position="39"/>
    </location>
</feature>
<dbReference type="Proteomes" id="UP000432350">
    <property type="component" value="Unassembled WGS sequence"/>
</dbReference>
<keyword evidence="1" id="KW-0812">Transmembrane</keyword>
<feature type="transmembrane region" description="Helical" evidence="1">
    <location>
        <begin position="45"/>
        <end position="64"/>
    </location>
</feature>
<proteinExistence type="predicted"/>
<evidence type="ECO:0000256" key="1">
    <source>
        <dbReference type="SAM" id="Phobius"/>
    </source>
</evidence>
<evidence type="ECO:0000313" key="3">
    <source>
        <dbReference type="EMBL" id="VXC97965.1"/>
    </source>
</evidence>
<accession>A0A654CWQ6</accession>
<feature type="transmembrane region" description="Helical" evidence="1">
    <location>
        <begin position="172"/>
        <end position="190"/>
    </location>
</feature>
<gene>
    <name evidence="2" type="ORF">NCTC11343_01466</name>
    <name evidence="3" type="ORF">SPHINGO8BC_51317</name>
</gene>
<organism evidence="2 4">
    <name type="scientific">Sphingobacterium multivorum</name>
    <dbReference type="NCBI Taxonomy" id="28454"/>
    <lineage>
        <taxon>Bacteria</taxon>
        <taxon>Pseudomonadati</taxon>
        <taxon>Bacteroidota</taxon>
        <taxon>Sphingobacteriia</taxon>
        <taxon>Sphingobacteriales</taxon>
        <taxon>Sphingobacteriaceae</taxon>
        <taxon>Sphingobacterium</taxon>
    </lineage>
</organism>
<name>A0A2X2IRK9_SPHMU</name>
<feature type="transmembrane region" description="Helical" evidence="1">
    <location>
        <begin position="85"/>
        <end position="103"/>
    </location>
</feature>
<evidence type="ECO:0000313" key="2">
    <source>
        <dbReference type="EMBL" id="SPZ84912.1"/>
    </source>
</evidence>
<feature type="transmembrane region" description="Helical" evidence="1">
    <location>
        <begin position="109"/>
        <end position="129"/>
    </location>
</feature>
<dbReference type="GeneID" id="97181634"/>
<keyword evidence="1" id="KW-0472">Membrane</keyword>
<feature type="transmembrane region" description="Helical" evidence="1">
    <location>
        <begin position="238"/>
        <end position="261"/>
    </location>
</feature>
<dbReference type="EMBL" id="UAUU01000005">
    <property type="protein sequence ID" value="SPZ84912.1"/>
    <property type="molecule type" value="Genomic_DNA"/>
</dbReference>
<dbReference type="Proteomes" id="UP000251241">
    <property type="component" value="Unassembled WGS sequence"/>
</dbReference>
<feature type="transmembrane region" description="Helical" evidence="1">
    <location>
        <begin position="215"/>
        <end position="232"/>
    </location>
</feature>
<sequence length="304" mass="35259">MVSNYLKLQYTLLSRHIRATGLPVWLAFLLLFGLCYFAYYALVQYPLFGCYALLLGNFQALFLLTEKNRNDFLKNTYSKYDFHKIRILENGLLTLPSFIILFLHNQWGYAVLLAILAIIFAFLTFKAFGKSIPTPFAKKPFEFIIGFRRSYLLLLVLYLLAGIGFYVANSNLVLFCVVCIALACVFYYQLPEPIFYLWNNHYTPTVYLMRKFKRGILQCLLLVLPLLFLYVIIFPSDLFNVCIVLGGILLLLPFAITLKYVAYPREINFPEGFALALCFSFYPLILALLPFYYIKAINNLKNHL</sequence>
<reference evidence="3 5" key="2">
    <citation type="submission" date="2019-10" db="EMBL/GenBank/DDBJ databases">
        <authorList>
            <person name="Karimi E."/>
        </authorList>
    </citation>
    <scope>NUCLEOTIDE SEQUENCE [LARGE SCALE GENOMIC DNA]</scope>
    <source>
        <strain evidence="3">Sphingobacterium sp. 8BC</strain>
    </source>
</reference>